<accession>A0A3G4ZU28</accession>
<proteinExistence type="predicted"/>
<name>A0A3G4ZU28_9VIRU</name>
<organism evidence="1">
    <name type="scientific">Barrevirus sp</name>
    <dbReference type="NCBI Taxonomy" id="2487763"/>
    <lineage>
        <taxon>Viruses</taxon>
        <taxon>Varidnaviria</taxon>
        <taxon>Bamfordvirae</taxon>
        <taxon>Nucleocytoviricota</taxon>
        <taxon>Megaviricetes</taxon>
        <taxon>Imitervirales</taxon>
        <taxon>Mimiviridae</taxon>
        <taxon>Klosneuvirinae</taxon>
    </lineage>
</organism>
<protein>
    <submittedName>
        <fullName evidence="1">Uncharacterized protein</fullName>
    </submittedName>
</protein>
<gene>
    <name evidence="1" type="ORF">Barrevirus12_2</name>
</gene>
<reference evidence="1" key="1">
    <citation type="submission" date="2018-10" db="EMBL/GenBank/DDBJ databases">
        <title>Hidden diversity of soil giant viruses.</title>
        <authorList>
            <person name="Schulz F."/>
            <person name="Alteio L."/>
            <person name="Goudeau D."/>
            <person name="Ryan E.M."/>
            <person name="Malmstrom R.R."/>
            <person name="Blanchard J."/>
            <person name="Woyke T."/>
        </authorList>
    </citation>
    <scope>NUCLEOTIDE SEQUENCE</scope>
    <source>
        <strain evidence="1">BAV1</strain>
    </source>
</reference>
<evidence type="ECO:0000313" key="1">
    <source>
        <dbReference type="EMBL" id="AYV77093.1"/>
    </source>
</evidence>
<dbReference type="EMBL" id="MK072009">
    <property type="protein sequence ID" value="AYV77093.1"/>
    <property type="molecule type" value="Genomic_DNA"/>
</dbReference>
<sequence length="202" mass="23461">MRLSGFCLQSFKCQLKTFDQVLIGDIISSPTDFNLYYIYEKSIVEDIYENKHGYMTIKNKYLVGEKVDLNVSCQSMIAIGELAKRERIKNNCQKFLNGEILLKPNCLIRDKTDLTKHYRSKEYNVGDIILNLNDGLSYKLTSFNQSFATEYGAHIRYDASYFDMKPLVLLGEKSSKGKKRLYIKDWSMSTQYYFATLVKGHN</sequence>